<dbReference type="KEGG" id="pmac:106712385"/>
<evidence type="ECO:0000256" key="1">
    <source>
        <dbReference type="SAM" id="SignalP"/>
    </source>
</evidence>
<reference evidence="2 3" key="1">
    <citation type="journal article" date="2015" name="Nat. Commun.">
        <title>Outbred genome sequencing and CRISPR/Cas9 gene editing in butterflies.</title>
        <authorList>
            <person name="Li X."/>
            <person name="Fan D."/>
            <person name="Zhang W."/>
            <person name="Liu G."/>
            <person name="Zhang L."/>
            <person name="Zhao L."/>
            <person name="Fang X."/>
            <person name="Chen L."/>
            <person name="Dong Y."/>
            <person name="Chen Y."/>
            <person name="Ding Y."/>
            <person name="Zhao R."/>
            <person name="Feng M."/>
            <person name="Zhu Y."/>
            <person name="Feng Y."/>
            <person name="Jiang X."/>
            <person name="Zhu D."/>
            <person name="Xiang H."/>
            <person name="Feng X."/>
            <person name="Li S."/>
            <person name="Wang J."/>
            <person name="Zhang G."/>
            <person name="Kronforst M.R."/>
            <person name="Wang W."/>
        </authorList>
    </citation>
    <scope>NUCLEOTIDE SEQUENCE [LARGE SCALE GENOMIC DNA]</scope>
    <source>
        <strain evidence="2">Ya'a_city_454_Pm</strain>
        <tissue evidence="2">Whole body</tissue>
    </source>
</reference>
<keyword evidence="3" id="KW-1185">Reference proteome</keyword>
<dbReference type="Proteomes" id="UP000053240">
    <property type="component" value="Unassembled WGS sequence"/>
</dbReference>
<dbReference type="AlphaFoldDB" id="A0A194RD01"/>
<accession>A0A194RD01</accession>
<evidence type="ECO:0000313" key="2">
    <source>
        <dbReference type="EMBL" id="KPJ13786.1"/>
    </source>
</evidence>
<dbReference type="EMBL" id="KQ460615">
    <property type="protein sequence ID" value="KPJ13786.1"/>
    <property type="molecule type" value="Genomic_DNA"/>
</dbReference>
<organism evidence="2 3">
    <name type="scientific">Papilio machaon</name>
    <name type="common">Old World swallowtail butterfly</name>
    <dbReference type="NCBI Taxonomy" id="76193"/>
    <lineage>
        <taxon>Eukaryota</taxon>
        <taxon>Metazoa</taxon>
        <taxon>Ecdysozoa</taxon>
        <taxon>Arthropoda</taxon>
        <taxon>Hexapoda</taxon>
        <taxon>Insecta</taxon>
        <taxon>Pterygota</taxon>
        <taxon>Neoptera</taxon>
        <taxon>Endopterygota</taxon>
        <taxon>Lepidoptera</taxon>
        <taxon>Glossata</taxon>
        <taxon>Ditrysia</taxon>
        <taxon>Papilionoidea</taxon>
        <taxon>Papilionidae</taxon>
        <taxon>Papilioninae</taxon>
        <taxon>Papilio</taxon>
    </lineage>
</organism>
<name>A0A194RD01_PAPMA</name>
<dbReference type="InParanoid" id="A0A194RD01"/>
<feature type="signal peptide" evidence="1">
    <location>
        <begin position="1"/>
        <end position="23"/>
    </location>
</feature>
<gene>
    <name evidence="2" type="ORF">RR48_10970</name>
</gene>
<sequence length="133" mass="14506">MALLYALSFALAVFLSGMQEAQCLTRRSWSPCNYEDLNALLTLARALDETENARLSCRSNIDVEEIIMKLINALVYTTVSNTKNGSSSGGSRNSDEALIDLDLLNPNDPDNVLKLDLAKQKLLGLGLGNKNTD</sequence>
<evidence type="ECO:0000313" key="3">
    <source>
        <dbReference type="Proteomes" id="UP000053240"/>
    </source>
</evidence>
<proteinExistence type="predicted"/>
<keyword evidence="1" id="KW-0732">Signal</keyword>
<dbReference type="OrthoDB" id="6926865at2759"/>
<protein>
    <submittedName>
        <fullName evidence="2">Uncharacterized protein</fullName>
    </submittedName>
</protein>
<feature type="chain" id="PRO_5008265102" evidence="1">
    <location>
        <begin position="24"/>
        <end position="133"/>
    </location>
</feature>